<dbReference type="RefSeq" id="WP_065836276.1">
    <property type="nucleotide sequence ID" value="NZ_LGSI01000073.1"/>
</dbReference>
<name>A0A1C7YVQ8_PSESX</name>
<protein>
    <submittedName>
        <fullName evidence="2">XRE family transcriptional regulator</fullName>
    </submittedName>
</protein>
<dbReference type="CDD" id="cd00093">
    <property type="entry name" value="HTH_XRE"/>
    <property type="match status" value="1"/>
</dbReference>
<accession>A0A1C7YVQ8</accession>
<sequence length="83" mass="9118">MDTVLVVDRLAQQIASMRKARGLTLVELAARSGVTRQKLAEIEKGSPTVSINLYAKVLAALGAELQVVPARRPVFEELQEVFR</sequence>
<dbReference type="GO" id="GO:0003677">
    <property type="term" value="F:DNA binding"/>
    <property type="evidence" value="ECO:0007669"/>
    <property type="project" value="InterPro"/>
</dbReference>
<dbReference type="InterPro" id="IPR001387">
    <property type="entry name" value="Cro/C1-type_HTH"/>
</dbReference>
<dbReference type="EMBL" id="LGSI01000073">
    <property type="protein sequence ID" value="OCR21761.1"/>
    <property type="molecule type" value="Genomic_DNA"/>
</dbReference>
<dbReference type="Gene3D" id="1.10.260.40">
    <property type="entry name" value="lambda repressor-like DNA-binding domains"/>
    <property type="match status" value="1"/>
</dbReference>
<organism evidence="2 3">
    <name type="scientific">Pseudomonas syringae</name>
    <dbReference type="NCBI Taxonomy" id="317"/>
    <lineage>
        <taxon>Bacteria</taxon>
        <taxon>Pseudomonadati</taxon>
        <taxon>Pseudomonadota</taxon>
        <taxon>Gammaproteobacteria</taxon>
        <taxon>Pseudomonadales</taxon>
        <taxon>Pseudomonadaceae</taxon>
        <taxon>Pseudomonas</taxon>
    </lineage>
</organism>
<evidence type="ECO:0000313" key="2">
    <source>
        <dbReference type="EMBL" id="OCR21761.1"/>
    </source>
</evidence>
<dbReference type="SMART" id="SM00530">
    <property type="entry name" value="HTH_XRE"/>
    <property type="match status" value="1"/>
</dbReference>
<proteinExistence type="predicted"/>
<dbReference type="InterPro" id="IPR010982">
    <property type="entry name" value="Lambda_DNA-bd_dom_sf"/>
</dbReference>
<comment type="caution">
    <text evidence="2">The sequence shown here is derived from an EMBL/GenBank/DDBJ whole genome shotgun (WGS) entry which is preliminary data.</text>
</comment>
<dbReference type="OrthoDB" id="9156632at2"/>
<dbReference type="AlphaFoldDB" id="A0A1C7YVQ8"/>
<evidence type="ECO:0000313" key="3">
    <source>
        <dbReference type="Proteomes" id="UP000093104"/>
    </source>
</evidence>
<dbReference type="Pfam" id="PF13560">
    <property type="entry name" value="HTH_31"/>
    <property type="match status" value="1"/>
</dbReference>
<gene>
    <name evidence="2" type="ORF">AFK24_27700</name>
</gene>
<feature type="domain" description="HTH cro/C1-type" evidence="1">
    <location>
        <begin position="14"/>
        <end position="68"/>
    </location>
</feature>
<evidence type="ECO:0000259" key="1">
    <source>
        <dbReference type="PROSITE" id="PS50943"/>
    </source>
</evidence>
<dbReference type="SUPFAM" id="SSF47413">
    <property type="entry name" value="lambda repressor-like DNA-binding domains"/>
    <property type="match status" value="1"/>
</dbReference>
<reference evidence="2 3" key="1">
    <citation type="submission" date="2015-07" db="EMBL/GenBank/DDBJ databases">
        <title>Draft genome sequence of a diazotrophic, plant growth-promoting rhizobacterium of the Pseudomonas syringae complex.</title>
        <authorList>
            <person name="Patten C.L."/>
            <person name="Jeong H."/>
        </authorList>
    </citation>
    <scope>NUCLEOTIDE SEQUENCE [LARGE SCALE GENOMIC DNA]</scope>
    <source>
        <strain evidence="2 3">GR12-2</strain>
    </source>
</reference>
<dbReference type="Proteomes" id="UP000093104">
    <property type="component" value="Unassembled WGS sequence"/>
</dbReference>
<dbReference type="PROSITE" id="PS50943">
    <property type="entry name" value="HTH_CROC1"/>
    <property type="match status" value="1"/>
</dbReference>